<dbReference type="GeneID" id="14652649"/>
<dbReference type="GO" id="GO:0004672">
    <property type="term" value="F:protein kinase activity"/>
    <property type="evidence" value="ECO:0007669"/>
    <property type="project" value="InterPro"/>
</dbReference>
<evidence type="ECO:0000256" key="1">
    <source>
        <dbReference type="SAM" id="MobiDB-lite"/>
    </source>
</evidence>
<keyword evidence="3" id="KW-0418">Kinase</keyword>
<dbReference type="HOGENOM" id="CLU_540383_0_0_2"/>
<reference evidence="3 4" key="1">
    <citation type="journal article" date="2013" name="Genome Announc.">
        <title>Genome of the haloarchaeon Natronomonas moolapensis, a neutrophilic member of a previously haloalkaliphilic genus.</title>
        <authorList>
            <person name="Dyall-Smith M.L."/>
            <person name="Pfeiffer F."/>
            <person name="Oberwinkler T."/>
            <person name="Klee K."/>
            <person name="Rampp M."/>
            <person name="Palm P."/>
            <person name="Gross K."/>
            <person name="Schuster S.C."/>
            <person name="Oesterhelt D."/>
        </authorList>
    </citation>
    <scope>NUCLEOTIDE SEQUENCE [LARGE SCALE GENOMIC DNA]</scope>
    <source>
        <strain evidence="4">DSM 18674 / JCM 14361 / 8.8.11</strain>
    </source>
</reference>
<dbReference type="STRING" id="268739.Nmlp_1129"/>
<feature type="compositionally biased region" description="Basic and acidic residues" evidence="1">
    <location>
        <begin position="163"/>
        <end position="182"/>
    </location>
</feature>
<evidence type="ECO:0000313" key="4">
    <source>
        <dbReference type="Proteomes" id="UP000011867"/>
    </source>
</evidence>
<dbReference type="InterPro" id="IPR000719">
    <property type="entry name" value="Prot_kinase_dom"/>
</dbReference>
<dbReference type="KEGG" id="nmo:Nmlp_1129"/>
<proteinExistence type="predicted"/>
<dbReference type="GO" id="GO:0005524">
    <property type="term" value="F:ATP binding"/>
    <property type="evidence" value="ECO:0007669"/>
    <property type="project" value="InterPro"/>
</dbReference>
<dbReference type="SUPFAM" id="SSF56112">
    <property type="entry name" value="Protein kinase-like (PK-like)"/>
    <property type="match status" value="1"/>
</dbReference>
<keyword evidence="3" id="KW-0808">Transferase</keyword>
<dbReference type="AlphaFoldDB" id="M1XN77"/>
<dbReference type="Gene3D" id="1.25.10.10">
    <property type="entry name" value="Leucine-rich Repeat Variant"/>
    <property type="match status" value="1"/>
</dbReference>
<feature type="region of interest" description="Disordered" evidence="1">
    <location>
        <begin position="125"/>
        <end position="182"/>
    </location>
</feature>
<dbReference type="RefSeq" id="WP_015408189.1">
    <property type="nucleotide sequence ID" value="NC_020388.1"/>
</dbReference>
<organism evidence="3 4">
    <name type="scientific">Natronomonas moolapensis (strain DSM 18674 / CECT 7526 / JCM 14361 / 8.8.11)</name>
    <dbReference type="NCBI Taxonomy" id="268739"/>
    <lineage>
        <taxon>Archaea</taxon>
        <taxon>Methanobacteriati</taxon>
        <taxon>Methanobacteriota</taxon>
        <taxon>Stenosarchaea group</taxon>
        <taxon>Halobacteria</taxon>
        <taxon>Halobacteriales</taxon>
        <taxon>Natronomonadaceae</taxon>
        <taxon>Natronomonas</taxon>
    </lineage>
</organism>
<dbReference type="SMART" id="SM00220">
    <property type="entry name" value="S_TKc"/>
    <property type="match status" value="1"/>
</dbReference>
<feature type="domain" description="Protein kinase" evidence="2">
    <location>
        <begin position="187"/>
        <end position="449"/>
    </location>
</feature>
<dbReference type="PROSITE" id="PS50011">
    <property type="entry name" value="PROTEIN_KINASE_DOM"/>
    <property type="match status" value="1"/>
</dbReference>
<sequence>MIDDDRRDANRILSAALDDPKTVSKTELDRAVGLLDSDAERVRLGAAWGFGLVAETAPEKAVPYVSQIAAAVDASDPHAAAARALAYVAQSNPEAVERELRTLEESAARRCRKAMWGQFADRTVVEVPDGRDGPDGASTGRSDGDRWGWVGGGSTTAYDTDDGGDRRGPPTDRPVDPPAVDHEYDRYTPIETIHRGPTARTFKVVYHTPGGDIHPGLFKTFDPPGESFRPAFDRRIGMWDSVDGHDAILPVLGWGTTPDPWVVTACEPTTGVAALGEERRLAAAVWTLRTVADALRFAHERGVIHGALVPGAVVRSSILTEPGAWRYPRVTDWGYVGLLRAGRPPESIPGRYLAPEHVEPETYGAVDGATDVYGFGTVALEALAGDRGDVGDGRAPRNGEVALPADLERRLPDLGGFLRRCLATRKAERFGTAAAMAGAFDAATEDLDG</sequence>
<name>M1XN77_NATM8</name>
<dbReference type="Proteomes" id="UP000011867">
    <property type="component" value="Chromosome"/>
</dbReference>
<dbReference type="Gene3D" id="1.10.510.10">
    <property type="entry name" value="Transferase(Phosphotransferase) domain 1"/>
    <property type="match status" value="1"/>
</dbReference>
<dbReference type="OrthoDB" id="41005at2157"/>
<evidence type="ECO:0000259" key="2">
    <source>
        <dbReference type="PROSITE" id="PS50011"/>
    </source>
</evidence>
<accession>M1XN77</accession>
<dbReference type="InterPro" id="IPR011009">
    <property type="entry name" value="Kinase-like_dom_sf"/>
</dbReference>
<evidence type="ECO:0000313" key="3">
    <source>
        <dbReference type="EMBL" id="CCQ35339.1"/>
    </source>
</evidence>
<dbReference type="InterPro" id="IPR011989">
    <property type="entry name" value="ARM-like"/>
</dbReference>
<gene>
    <name evidence="3" type="ordered locus">Nmlp_1129</name>
</gene>
<protein>
    <submittedName>
        <fullName evidence="3">Protein kinase domain protein</fullName>
    </submittedName>
</protein>
<keyword evidence="4" id="KW-1185">Reference proteome</keyword>
<dbReference type="EMBL" id="HF582854">
    <property type="protein sequence ID" value="CCQ35339.1"/>
    <property type="molecule type" value="Genomic_DNA"/>
</dbReference>
<dbReference type="eggNOG" id="arCOG03682">
    <property type="taxonomic scope" value="Archaea"/>
</dbReference>